<dbReference type="CDD" id="cd03262">
    <property type="entry name" value="ABC_HisP_GlnQ"/>
    <property type="match status" value="1"/>
</dbReference>
<evidence type="ECO:0000256" key="1">
    <source>
        <dbReference type="ARBA" id="ARBA00004202"/>
    </source>
</evidence>
<keyword evidence="5" id="KW-0547">Nucleotide-binding</keyword>
<dbReference type="InterPro" id="IPR003593">
    <property type="entry name" value="AAA+_ATPase"/>
</dbReference>
<dbReference type="EMBL" id="JBHSBV010000002">
    <property type="protein sequence ID" value="MFC4200490.1"/>
    <property type="molecule type" value="Genomic_DNA"/>
</dbReference>
<keyword evidence="6 9" id="KW-0067">ATP-binding</keyword>
<evidence type="ECO:0000256" key="2">
    <source>
        <dbReference type="ARBA" id="ARBA00005417"/>
    </source>
</evidence>
<gene>
    <name evidence="9" type="ORF">ACFOY1_05950</name>
</gene>
<comment type="subcellular location">
    <subcellularLocation>
        <location evidence="1">Cell membrane</location>
        <topology evidence="1">Peripheral membrane protein</topology>
    </subcellularLocation>
</comment>
<dbReference type="PANTHER" id="PTHR43166">
    <property type="entry name" value="AMINO ACID IMPORT ATP-BINDING PROTEIN"/>
    <property type="match status" value="1"/>
</dbReference>
<comment type="similarity">
    <text evidence="2">Belongs to the ABC transporter superfamily.</text>
</comment>
<comment type="caution">
    <text evidence="9">The sequence shown here is derived from an EMBL/GenBank/DDBJ whole genome shotgun (WGS) entry which is preliminary data.</text>
</comment>
<evidence type="ECO:0000256" key="5">
    <source>
        <dbReference type="ARBA" id="ARBA00022741"/>
    </source>
</evidence>
<name>A0ABV8NU43_9BURK</name>
<evidence type="ECO:0000313" key="9">
    <source>
        <dbReference type="EMBL" id="MFC4200490.1"/>
    </source>
</evidence>
<keyword evidence="3" id="KW-0813">Transport</keyword>
<reference evidence="10" key="1">
    <citation type="journal article" date="2019" name="Int. J. Syst. Evol. Microbiol.">
        <title>The Global Catalogue of Microorganisms (GCM) 10K type strain sequencing project: providing services to taxonomists for standard genome sequencing and annotation.</title>
        <authorList>
            <consortium name="The Broad Institute Genomics Platform"/>
            <consortium name="The Broad Institute Genome Sequencing Center for Infectious Disease"/>
            <person name="Wu L."/>
            <person name="Ma J."/>
        </authorList>
    </citation>
    <scope>NUCLEOTIDE SEQUENCE [LARGE SCALE GENOMIC DNA]</scope>
    <source>
        <strain evidence="10">LMG 24813</strain>
    </source>
</reference>
<dbReference type="RefSeq" id="WP_281421968.1">
    <property type="nucleotide sequence ID" value="NZ_JAHTBN010000003.1"/>
</dbReference>
<dbReference type="InterPro" id="IPR003439">
    <property type="entry name" value="ABC_transporter-like_ATP-bd"/>
</dbReference>
<dbReference type="PIRSF" id="PIRSF039085">
    <property type="entry name" value="ABC_ATPase_HisP"/>
    <property type="match status" value="1"/>
</dbReference>
<evidence type="ECO:0000259" key="8">
    <source>
        <dbReference type="PROSITE" id="PS50893"/>
    </source>
</evidence>
<dbReference type="SUPFAM" id="SSF52540">
    <property type="entry name" value="P-loop containing nucleoside triphosphate hydrolases"/>
    <property type="match status" value="1"/>
</dbReference>
<evidence type="ECO:0000313" key="10">
    <source>
        <dbReference type="Proteomes" id="UP001595848"/>
    </source>
</evidence>
<dbReference type="PROSITE" id="PS00211">
    <property type="entry name" value="ABC_TRANSPORTER_1"/>
    <property type="match status" value="1"/>
</dbReference>
<proteinExistence type="inferred from homology"/>
<dbReference type="InterPro" id="IPR050086">
    <property type="entry name" value="MetN_ABC_transporter-like"/>
</dbReference>
<sequence>MNTPSAATMIEVRNLRKQFGSNVVLKDISLTVEKGSVVAMIGPSGSGKSTLLRCLNLLTIPDGGHIRVGDHAVTFDGTAACLPGDRKLAEYRANTGMVFQHFNLFPHMTAVQNVMEGLVTVRRQPKPQAREKALELLARVGLAAHAEQYPNKLSGGQKQRVAIARALAMQPQVMLFDEATSALDPELVGEVLNVMKALADEGMTMMLVTHEIAFAREVADQVIFMRDGVVVESGPPAQVIESPHEAATRSFLARFNPALAG</sequence>
<evidence type="ECO:0000256" key="3">
    <source>
        <dbReference type="ARBA" id="ARBA00022448"/>
    </source>
</evidence>
<dbReference type="InterPro" id="IPR017871">
    <property type="entry name" value="ABC_transporter-like_CS"/>
</dbReference>
<evidence type="ECO:0000256" key="6">
    <source>
        <dbReference type="ARBA" id="ARBA00022840"/>
    </source>
</evidence>
<dbReference type="PANTHER" id="PTHR43166:SF35">
    <property type="entry name" value="L-CYSTINE IMPORT ATP-BINDING PROTEIN TCYN"/>
    <property type="match status" value="1"/>
</dbReference>
<protein>
    <submittedName>
        <fullName evidence="9">Amino acid ABC transporter ATP-binding protein</fullName>
    </submittedName>
</protein>
<evidence type="ECO:0000256" key="4">
    <source>
        <dbReference type="ARBA" id="ARBA00022475"/>
    </source>
</evidence>
<dbReference type="InterPro" id="IPR030679">
    <property type="entry name" value="ABC_ATPase_HisP-typ"/>
</dbReference>
<dbReference type="InterPro" id="IPR027417">
    <property type="entry name" value="P-loop_NTPase"/>
</dbReference>
<dbReference type="PROSITE" id="PS50893">
    <property type="entry name" value="ABC_TRANSPORTER_2"/>
    <property type="match status" value="1"/>
</dbReference>
<accession>A0ABV8NU43</accession>
<dbReference type="Pfam" id="PF00005">
    <property type="entry name" value="ABC_tran"/>
    <property type="match status" value="1"/>
</dbReference>
<dbReference type="GO" id="GO:0005524">
    <property type="term" value="F:ATP binding"/>
    <property type="evidence" value="ECO:0007669"/>
    <property type="project" value="UniProtKB-KW"/>
</dbReference>
<organism evidence="9 10">
    <name type="scientific">Candidimonas humi</name>
    <dbReference type="NCBI Taxonomy" id="683355"/>
    <lineage>
        <taxon>Bacteria</taxon>
        <taxon>Pseudomonadati</taxon>
        <taxon>Pseudomonadota</taxon>
        <taxon>Betaproteobacteria</taxon>
        <taxon>Burkholderiales</taxon>
        <taxon>Alcaligenaceae</taxon>
        <taxon>Candidimonas</taxon>
    </lineage>
</organism>
<dbReference type="Proteomes" id="UP001595848">
    <property type="component" value="Unassembled WGS sequence"/>
</dbReference>
<keyword evidence="7" id="KW-0472">Membrane</keyword>
<keyword evidence="4" id="KW-1003">Cell membrane</keyword>
<evidence type="ECO:0000256" key="7">
    <source>
        <dbReference type="ARBA" id="ARBA00023136"/>
    </source>
</evidence>
<feature type="domain" description="ABC transporter" evidence="8">
    <location>
        <begin position="10"/>
        <end position="252"/>
    </location>
</feature>
<keyword evidence="10" id="KW-1185">Reference proteome</keyword>
<dbReference type="SMART" id="SM00382">
    <property type="entry name" value="AAA"/>
    <property type="match status" value="1"/>
</dbReference>
<dbReference type="Gene3D" id="3.40.50.300">
    <property type="entry name" value="P-loop containing nucleotide triphosphate hydrolases"/>
    <property type="match status" value="1"/>
</dbReference>